<name>A0A673BAG3_9TELE</name>
<organism evidence="4 5">
    <name type="scientific">Sphaeramia orbicularis</name>
    <name type="common">orbiculate cardinalfish</name>
    <dbReference type="NCBI Taxonomy" id="375764"/>
    <lineage>
        <taxon>Eukaryota</taxon>
        <taxon>Metazoa</taxon>
        <taxon>Chordata</taxon>
        <taxon>Craniata</taxon>
        <taxon>Vertebrata</taxon>
        <taxon>Euteleostomi</taxon>
        <taxon>Actinopterygii</taxon>
        <taxon>Neopterygii</taxon>
        <taxon>Teleostei</taxon>
        <taxon>Neoteleostei</taxon>
        <taxon>Acanthomorphata</taxon>
        <taxon>Gobiaria</taxon>
        <taxon>Kurtiformes</taxon>
        <taxon>Apogonoidei</taxon>
        <taxon>Apogonidae</taxon>
        <taxon>Apogoninae</taxon>
        <taxon>Sphaeramia</taxon>
    </lineage>
</organism>
<dbReference type="PANTHER" id="PTHR48071:SF27">
    <property type="entry name" value="SCAVENGER RECEPTOR CYSTEINE-RICH TYPE 1 PROTEIN M130-LIKE"/>
    <property type="match status" value="1"/>
</dbReference>
<evidence type="ECO:0000256" key="1">
    <source>
        <dbReference type="ARBA" id="ARBA00023157"/>
    </source>
</evidence>
<dbReference type="PANTHER" id="PTHR48071">
    <property type="entry name" value="SRCR DOMAIN-CONTAINING PROTEIN"/>
    <property type="match status" value="1"/>
</dbReference>
<feature type="disulfide bond" evidence="2">
    <location>
        <begin position="400"/>
        <end position="461"/>
    </location>
</feature>
<feature type="domain" description="SRCR" evidence="3">
    <location>
        <begin position="470"/>
        <end position="567"/>
    </location>
</feature>
<feature type="domain" description="SRCR" evidence="3">
    <location>
        <begin position="362"/>
        <end position="462"/>
    </location>
</feature>
<dbReference type="SUPFAM" id="SSF56487">
    <property type="entry name" value="SRCR-like"/>
    <property type="match status" value="7"/>
</dbReference>
<dbReference type="GO" id="GO:0004252">
    <property type="term" value="F:serine-type endopeptidase activity"/>
    <property type="evidence" value="ECO:0007669"/>
    <property type="project" value="TreeGrafter"/>
</dbReference>
<dbReference type="PROSITE" id="PS50287">
    <property type="entry name" value="SRCR_2"/>
    <property type="match status" value="7"/>
</dbReference>
<feature type="disulfide bond" evidence="2">
    <location>
        <begin position="23"/>
        <end position="84"/>
    </location>
</feature>
<feature type="disulfide bond" evidence="2">
    <location>
        <begin position="387"/>
        <end position="451"/>
    </location>
</feature>
<feature type="disulfide bond" evidence="2">
    <location>
        <begin position="711"/>
        <end position="775"/>
    </location>
</feature>
<reference evidence="4" key="2">
    <citation type="submission" date="2025-08" db="UniProtKB">
        <authorList>
            <consortium name="Ensembl"/>
        </authorList>
    </citation>
    <scope>IDENTIFICATION</scope>
</reference>
<feature type="disulfide bond" evidence="2">
    <location>
        <begin position="283"/>
        <end position="347"/>
    </location>
</feature>
<dbReference type="Gene3D" id="3.10.250.10">
    <property type="entry name" value="SRCR-like domain"/>
    <property type="match status" value="7"/>
</dbReference>
<feature type="disulfide bond" evidence="2">
    <location>
        <begin position="149"/>
        <end position="159"/>
    </location>
</feature>
<dbReference type="AlphaFoldDB" id="A0A673BAG3"/>
<keyword evidence="1 2" id="KW-1015">Disulfide bond</keyword>
<feature type="disulfide bond" evidence="2">
    <location>
        <begin position="431"/>
        <end position="441"/>
    </location>
</feature>
<feature type="disulfide bond" evidence="2">
    <location>
        <begin position="724"/>
        <end position="785"/>
    </location>
</feature>
<dbReference type="GO" id="GO:0031638">
    <property type="term" value="P:zymogen activation"/>
    <property type="evidence" value="ECO:0007669"/>
    <property type="project" value="TreeGrafter"/>
</dbReference>
<proteinExistence type="predicted"/>
<keyword evidence="5" id="KW-1185">Reference proteome</keyword>
<feature type="domain" description="SRCR" evidence="3">
    <location>
        <begin position="1"/>
        <end position="85"/>
    </location>
</feature>
<feature type="domain" description="SRCR" evidence="3">
    <location>
        <begin position="258"/>
        <end position="358"/>
    </location>
</feature>
<protein>
    <recommendedName>
        <fullName evidence="3">SRCR domain-containing protein</fullName>
    </recommendedName>
</protein>
<dbReference type="PRINTS" id="PR00258">
    <property type="entry name" value="SPERACTRCPTR"/>
</dbReference>
<feature type="domain" description="SRCR" evidence="3">
    <location>
        <begin position="686"/>
        <end position="786"/>
    </location>
</feature>
<dbReference type="Pfam" id="PF00530">
    <property type="entry name" value="SRCR"/>
    <property type="match status" value="7"/>
</dbReference>
<reference evidence="4" key="3">
    <citation type="submission" date="2025-09" db="UniProtKB">
        <authorList>
            <consortium name="Ensembl"/>
        </authorList>
    </citation>
    <scope>IDENTIFICATION</scope>
</reference>
<feature type="domain" description="SRCR" evidence="3">
    <location>
        <begin position="570"/>
        <end position="668"/>
    </location>
</feature>
<feature type="disulfide bond" evidence="2">
    <location>
        <begin position="639"/>
        <end position="649"/>
    </location>
</feature>
<dbReference type="InterPro" id="IPR036772">
    <property type="entry name" value="SRCR-like_dom_sf"/>
</dbReference>
<feature type="disulfide bond" evidence="2">
    <location>
        <begin position="536"/>
        <end position="546"/>
    </location>
</feature>
<feature type="disulfide bond" evidence="2">
    <location>
        <begin position="54"/>
        <end position="64"/>
    </location>
</feature>
<feature type="disulfide bond" evidence="2">
    <location>
        <begin position="755"/>
        <end position="765"/>
    </location>
</feature>
<evidence type="ECO:0000313" key="4">
    <source>
        <dbReference type="Ensembl" id="ENSSORP00005037607.1"/>
    </source>
</evidence>
<evidence type="ECO:0000256" key="2">
    <source>
        <dbReference type="PROSITE-ProRule" id="PRU00196"/>
    </source>
</evidence>
<accession>A0A673BAG3</accession>
<dbReference type="InParanoid" id="A0A673BAG3"/>
<dbReference type="InterPro" id="IPR001190">
    <property type="entry name" value="SRCR"/>
</dbReference>
<dbReference type="GO" id="GO:0005886">
    <property type="term" value="C:plasma membrane"/>
    <property type="evidence" value="ECO:0007669"/>
    <property type="project" value="TreeGrafter"/>
</dbReference>
<dbReference type="Proteomes" id="UP000472271">
    <property type="component" value="Chromosome 24"/>
</dbReference>
<feature type="disulfide bond" evidence="2">
    <location>
        <begin position="327"/>
        <end position="337"/>
    </location>
</feature>
<evidence type="ECO:0000259" key="3">
    <source>
        <dbReference type="PROSITE" id="PS50287"/>
    </source>
</evidence>
<comment type="caution">
    <text evidence="2">Lacks conserved residue(s) required for the propagation of feature annotation.</text>
</comment>
<dbReference type="GO" id="GO:0005615">
    <property type="term" value="C:extracellular space"/>
    <property type="evidence" value="ECO:0007669"/>
    <property type="project" value="TreeGrafter"/>
</dbReference>
<reference evidence="4" key="1">
    <citation type="submission" date="2019-06" db="EMBL/GenBank/DDBJ databases">
        <authorList>
            <consortium name="Wellcome Sanger Institute Data Sharing"/>
        </authorList>
    </citation>
    <scope>NUCLEOTIDE SEQUENCE [LARGE SCALE GENOMIC DNA]</scope>
</reference>
<dbReference type="SMART" id="SM00202">
    <property type="entry name" value="SR"/>
    <property type="match status" value="7"/>
</dbReference>
<sequence length="809" mass="87741">MYNGLWGTVCDDGWDIKDVDVVCRAKNCGTALKAKSSAFFGEGQGPIWLDDVECFGNESSLSHCGRILFGRSDCGHSEDAGVVCSGMEDYFLEMFVSVYHDDQWLSALNFNWGMNEATVVCKEMNCGEAVQFSGSSSQVGDLRGYKVSCTGTESSLTQCTLTEYVRTSSDHMNDASVVCSGKTSDIFYKQTGDDFCRVLLNWLVGLTAVLEEWRSMTKASGGQCVVTPGTCLMQHSFSNNTCNINSVAGVTCTEGLPVRLVSGNNRCSGRVEVFSGGVWGTVCDTDWTRTKAKVVCELLECGRSAKVPEGAEFLQGTGPVMEATDSCFTNVTSLEQCSVRGFRNSTCGHEKDADLSTGDPTLRLVNGTDRCSGRVEVLYNGLWGTVCDDGWDIKDVDVVCRAKNCGTALKAKSSAFFGEGQGPIWLDDVNCFGNESSLSHCGRIFFERTGCDHREDAGVVCSGMEDYFLEILVNGTDRCSGRVEVYHDDQWLPALNFNWGMNEATVVCREMNCGDAAQFSGSSSQVEELRGYKVSCTGTESSLTQCTLTEYVRTSSDHMNDASVVCSAPIRLVNGDSECSGRVEIFHEGQWGTVCDDDWGLPDAMVVCRQLGCGHAINAHSGSHFGSGSGPIWLDDVMCGGEELFLTHCRHNGNHDCHHGEDVGVICSGIILCVSFFYFTTYAKPIRLVGGNNRCSGRVEMYDMGEWGTVCDDGWGFEDATVACRQMNCGNALSAKSGAFFGSGGGRILIDDINCIGNETSLSDCRHRGFGIHDCRHSEDAGVICTGNVSDRDDSFVTHCMILKNCYKV</sequence>
<dbReference type="PROSITE" id="PS00420">
    <property type="entry name" value="SRCR_1"/>
    <property type="match status" value="1"/>
</dbReference>
<feature type="domain" description="SRCR" evidence="3">
    <location>
        <begin position="96"/>
        <end position="180"/>
    </location>
</feature>
<dbReference type="Ensembl" id="ENSSORT00005038587.1">
    <property type="protein sequence ID" value="ENSSORP00005037607.1"/>
    <property type="gene ID" value="ENSSORG00005017648.1"/>
</dbReference>
<feature type="disulfide bond" evidence="2">
    <location>
        <begin position="10"/>
        <end position="74"/>
    </location>
</feature>
<evidence type="ECO:0000313" key="5">
    <source>
        <dbReference type="Proteomes" id="UP000472271"/>
    </source>
</evidence>